<dbReference type="PANTHER" id="PTHR34388">
    <property type="entry name" value="DNA POLYMERASE III SUBUNIT DELTA"/>
    <property type="match status" value="1"/>
</dbReference>
<evidence type="ECO:0000313" key="9">
    <source>
        <dbReference type="EMBL" id="PIZ47015.1"/>
    </source>
</evidence>
<dbReference type="InterPro" id="IPR048466">
    <property type="entry name" value="DNA_pol3_delta-like_C"/>
</dbReference>
<keyword evidence="2" id="KW-0808">Transferase</keyword>
<dbReference type="InterPro" id="IPR027417">
    <property type="entry name" value="P-loop_NTPase"/>
</dbReference>
<dbReference type="GO" id="GO:0003677">
    <property type="term" value="F:DNA binding"/>
    <property type="evidence" value="ECO:0007669"/>
    <property type="project" value="InterPro"/>
</dbReference>
<organism evidence="9 10">
    <name type="scientific">candidate division WWE3 bacterium CG_4_10_14_0_2_um_filter_41_14</name>
    <dbReference type="NCBI Taxonomy" id="1975072"/>
    <lineage>
        <taxon>Bacteria</taxon>
        <taxon>Katanobacteria</taxon>
    </lineage>
</organism>
<gene>
    <name evidence="9" type="ORF">COY32_02405</name>
</gene>
<comment type="catalytic activity">
    <reaction evidence="7">
        <text>DNA(n) + a 2'-deoxyribonucleoside 5'-triphosphate = DNA(n+1) + diphosphate</text>
        <dbReference type="Rhea" id="RHEA:22508"/>
        <dbReference type="Rhea" id="RHEA-COMP:17339"/>
        <dbReference type="Rhea" id="RHEA-COMP:17340"/>
        <dbReference type="ChEBI" id="CHEBI:33019"/>
        <dbReference type="ChEBI" id="CHEBI:61560"/>
        <dbReference type="ChEBI" id="CHEBI:173112"/>
        <dbReference type="EC" id="2.7.7.7"/>
    </reaction>
</comment>
<evidence type="ECO:0000313" key="10">
    <source>
        <dbReference type="Proteomes" id="UP000228920"/>
    </source>
</evidence>
<proteinExistence type="inferred from homology"/>
<comment type="caution">
    <text evidence="9">The sequence shown here is derived from an EMBL/GenBank/DDBJ whole genome shotgun (WGS) entry which is preliminary data.</text>
</comment>
<evidence type="ECO:0000256" key="3">
    <source>
        <dbReference type="ARBA" id="ARBA00022695"/>
    </source>
</evidence>
<dbReference type="GO" id="GO:0009360">
    <property type="term" value="C:DNA polymerase III complex"/>
    <property type="evidence" value="ECO:0007669"/>
    <property type="project" value="TreeGrafter"/>
</dbReference>
<dbReference type="SUPFAM" id="SSF52540">
    <property type="entry name" value="P-loop containing nucleoside triphosphate hydrolases"/>
    <property type="match status" value="1"/>
</dbReference>
<evidence type="ECO:0000256" key="6">
    <source>
        <dbReference type="ARBA" id="ARBA00034754"/>
    </source>
</evidence>
<dbReference type="AlphaFoldDB" id="A0A2M7TK77"/>
<dbReference type="EMBL" id="PFNL01000068">
    <property type="protein sequence ID" value="PIZ47015.1"/>
    <property type="molecule type" value="Genomic_DNA"/>
</dbReference>
<evidence type="ECO:0000259" key="8">
    <source>
        <dbReference type="Pfam" id="PF21694"/>
    </source>
</evidence>
<dbReference type="GO" id="GO:0003887">
    <property type="term" value="F:DNA-directed DNA polymerase activity"/>
    <property type="evidence" value="ECO:0007669"/>
    <property type="project" value="UniProtKB-KW"/>
</dbReference>
<evidence type="ECO:0000256" key="4">
    <source>
        <dbReference type="ARBA" id="ARBA00022705"/>
    </source>
</evidence>
<dbReference type="Pfam" id="PF21694">
    <property type="entry name" value="DNA_pol3_delta_C"/>
    <property type="match status" value="1"/>
</dbReference>
<keyword evidence="3" id="KW-0548">Nucleotidyltransferase</keyword>
<evidence type="ECO:0000256" key="2">
    <source>
        <dbReference type="ARBA" id="ARBA00022679"/>
    </source>
</evidence>
<comment type="similarity">
    <text evidence="6">Belongs to the DNA polymerase HolA subunit family.</text>
</comment>
<evidence type="ECO:0000256" key="5">
    <source>
        <dbReference type="ARBA" id="ARBA00022932"/>
    </source>
</evidence>
<keyword evidence="4" id="KW-0235">DNA replication</keyword>
<dbReference type="Proteomes" id="UP000228920">
    <property type="component" value="Unassembled WGS sequence"/>
</dbReference>
<dbReference type="SUPFAM" id="SSF48019">
    <property type="entry name" value="post-AAA+ oligomerization domain-like"/>
    <property type="match status" value="1"/>
</dbReference>
<dbReference type="Gene3D" id="1.20.272.10">
    <property type="match status" value="1"/>
</dbReference>
<sequence length="295" mass="34015">MQNYHIFGPDHFSAKKYIRGVGKSLGISIEFYSFHNEIERALDNLSQQSLFGKEDLMVFRDNQDLLDASLEKLLTSTRPWVVWETSEKSKYSSKTKQALLKVSQVVEMPLLSEQMTRDWITKTALKYRLNLSGEEIISIQEATDSDLTMIQNELQKIFWISKGSDSKDQLSLLSGIGQPISIFPVIDAIALKRTKVFLTTYRNFITQGIDEWQLFFALSRLIQNLYLAKINALVGLPQFVISKIRNQSQQWTKDELIEFATKLSEYEYDVKTGDRPSIKTVLFCDIMKRVYVPAI</sequence>
<dbReference type="InterPro" id="IPR005790">
    <property type="entry name" value="DNA_polIII_delta"/>
</dbReference>
<evidence type="ECO:0000256" key="1">
    <source>
        <dbReference type="ARBA" id="ARBA00012417"/>
    </source>
</evidence>
<dbReference type="NCBIfam" id="TIGR01128">
    <property type="entry name" value="holA"/>
    <property type="match status" value="1"/>
</dbReference>
<dbReference type="GO" id="GO:0006261">
    <property type="term" value="P:DNA-templated DNA replication"/>
    <property type="evidence" value="ECO:0007669"/>
    <property type="project" value="TreeGrafter"/>
</dbReference>
<keyword evidence="5" id="KW-0239">DNA-directed DNA polymerase</keyword>
<accession>A0A2M7TK77</accession>
<dbReference type="PANTHER" id="PTHR34388:SF1">
    <property type="entry name" value="DNA POLYMERASE III SUBUNIT DELTA"/>
    <property type="match status" value="1"/>
</dbReference>
<dbReference type="InterPro" id="IPR008921">
    <property type="entry name" value="DNA_pol3_clamp-load_cplx_C"/>
</dbReference>
<feature type="domain" description="DNA polymerase III delta subunit-like C-terminal" evidence="8">
    <location>
        <begin position="181"/>
        <end position="275"/>
    </location>
</feature>
<reference evidence="10" key="1">
    <citation type="submission" date="2017-09" db="EMBL/GenBank/DDBJ databases">
        <title>Depth-based differentiation of microbial function through sediment-hosted aquifers and enrichment of novel symbionts in the deep terrestrial subsurface.</title>
        <authorList>
            <person name="Probst A.J."/>
            <person name="Ladd B."/>
            <person name="Jarett J.K."/>
            <person name="Geller-Mcgrath D.E."/>
            <person name="Sieber C.M.K."/>
            <person name="Emerson J.B."/>
            <person name="Anantharaman K."/>
            <person name="Thomas B.C."/>
            <person name="Malmstrom R."/>
            <person name="Stieglmeier M."/>
            <person name="Klingl A."/>
            <person name="Woyke T."/>
            <person name="Ryan C.M."/>
            <person name="Banfield J.F."/>
        </authorList>
    </citation>
    <scope>NUCLEOTIDE SEQUENCE [LARGE SCALE GENOMIC DNA]</scope>
</reference>
<dbReference type="EC" id="2.7.7.7" evidence="1"/>
<protein>
    <recommendedName>
        <fullName evidence="1">DNA-directed DNA polymerase</fullName>
        <ecNumber evidence="1">2.7.7.7</ecNumber>
    </recommendedName>
</protein>
<name>A0A2M7TK77_UNCKA</name>
<evidence type="ECO:0000256" key="7">
    <source>
        <dbReference type="ARBA" id="ARBA00049244"/>
    </source>
</evidence>